<organism evidence="1 2">
    <name type="scientific">Ixodes persulcatus</name>
    <name type="common">Taiga tick</name>
    <dbReference type="NCBI Taxonomy" id="34615"/>
    <lineage>
        <taxon>Eukaryota</taxon>
        <taxon>Metazoa</taxon>
        <taxon>Ecdysozoa</taxon>
        <taxon>Arthropoda</taxon>
        <taxon>Chelicerata</taxon>
        <taxon>Arachnida</taxon>
        <taxon>Acari</taxon>
        <taxon>Parasitiformes</taxon>
        <taxon>Ixodida</taxon>
        <taxon>Ixodoidea</taxon>
        <taxon>Ixodidae</taxon>
        <taxon>Ixodinae</taxon>
        <taxon>Ixodes</taxon>
    </lineage>
</organism>
<sequence length="228" mass="24131">MRCLESRPHHGGRNAALVREDEMQGSLRNGSDTLCYQILALQICDRALYGSVVELPGFHHGGSKFVAAVHSTRAAEKLVAQGNLLLGNVVVPLEQVEPSTLNVSVFQLPLYILDDALQADLGAPGKMLGVSHPTYKDRPTLFTGTMVVRMKMTKAVPNFVNAAGHRSCASTGAYGESVPAAVNRATSERGATLRDATAEESSSTPPRAAPLRASAAVTTTPRQRGGGK</sequence>
<keyword evidence="2" id="KW-1185">Reference proteome</keyword>
<name>A0AC60PQ79_IXOPE</name>
<gene>
    <name evidence="1" type="ORF">HPB47_001007</name>
</gene>
<reference evidence="1 2" key="1">
    <citation type="journal article" date="2020" name="Cell">
        <title>Large-Scale Comparative Analyses of Tick Genomes Elucidate Their Genetic Diversity and Vector Capacities.</title>
        <authorList>
            <consortium name="Tick Genome and Microbiome Consortium (TIGMIC)"/>
            <person name="Jia N."/>
            <person name="Wang J."/>
            <person name="Shi W."/>
            <person name="Du L."/>
            <person name="Sun Y."/>
            <person name="Zhan W."/>
            <person name="Jiang J.F."/>
            <person name="Wang Q."/>
            <person name="Zhang B."/>
            <person name="Ji P."/>
            <person name="Bell-Sakyi L."/>
            <person name="Cui X.M."/>
            <person name="Yuan T.T."/>
            <person name="Jiang B.G."/>
            <person name="Yang W.F."/>
            <person name="Lam T.T."/>
            <person name="Chang Q.C."/>
            <person name="Ding S.J."/>
            <person name="Wang X.J."/>
            <person name="Zhu J.G."/>
            <person name="Ruan X.D."/>
            <person name="Zhao L."/>
            <person name="Wei J.T."/>
            <person name="Ye R.Z."/>
            <person name="Que T.C."/>
            <person name="Du C.H."/>
            <person name="Zhou Y.H."/>
            <person name="Cheng J.X."/>
            <person name="Dai P.F."/>
            <person name="Guo W.B."/>
            <person name="Han X.H."/>
            <person name="Huang E.J."/>
            <person name="Li L.F."/>
            <person name="Wei W."/>
            <person name="Gao Y.C."/>
            <person name="Liu J.Z."/>
            <person name="Shao H.Z."/>
            <person name="Wang X."/>
            <person name="Wang C.C."/>
            <person name="Yang T.C."/>
            <person name="Huo Q.B."/>
            <person name="Li W."/>
            <person name="Chen H.Y."/>
            <person name="Chen S.E."/>
            <person name="Zhou L.G."/>
            <person name="Ni X.B."/>
            <person name="Tian J.H."/>
            <person name="Sheng Y."/>
            <person name="Liu T."/>
            <person name="Pan Y.S."/>
            <person name="Xia L.Y."/>
            <person name="Li J."/>
            <person name="Zhao F."/>
            <person name="Cao W.C."/>
        </authorList>
    </citation>
    <scope>NUCLEOTIDE SEQUENCE [LARGE SCALE GENOMIC DNA]</scope>
    <source>
        <strain evidence="1">Iper-2018</strain>
    </source>
</reference>
<protein>
    <submittedName>
        <fullName evidence="1">Uncharacterized protein</fullName>
    </submittedName>
</protein>
<evidence type="ECO:0000313" key="2">
    <source>
        <dbReference type="Proteomes" id="UP000805193"/>
    </source>
</evidence>
<comment type="caution">
    <text evidence="1">The sequence shown here is derived from an EMBL/GenBank/DDBJ whole genome shotgun (WGS) entry which is preliminary data.</text>
</comment>
<proteinExistence type="predicted"/>
<dbReference type="EMBL" id="JABSTQ010010131">
    <property type="protein sequence ID" value="KAG0423202.1"/>
    <property type="molecule type" value="Genomic_DNA"/>
</dbReference>
<dbReference type="Proteomes" id="UP000805193">
    <property type="component" value="Unassembled WGS sequence"/>
</dbReference>
<evidence type="ECO:0000313" key="1">
    <source>
        <dbReference type="EMBL" id="KAG0423202.1"/>
    </source>
</evidence>
<accession>A0AC60PQ79</accession>